<gene>
    <name evidence="3" type="ORF">E1757_02270</name>
</gene>
<reference evidence="3 4" key="1">
    <citation type="submission" date="2019-03" db="EMBL/GenBank/DDBJ databases">
        <title>This is whole genome sequence of Paenibacillus sp MS74 strain.</title>
        <authorList>
            <person name="Trinh H.N."/>
        </authorList>
    </citation>
    <scope>NUCLEOTIDE SEQUENCE [LARGE SCALE GENOMIC DNA]</scope>
    <source>
        <strain evidence="3 4">MS74</strain>
    </source>
</reference>
<dbReference type="GO" id="GO:0003676">
    <property type="term" value="F:nucleic acid binding"/>
    <property type="evidence" value="ECO:0007669"/>
    <property type="project" value="InterPro"/>
</dbReference>
<keyword evidence="1" id="KW-0175">Coiled coil</keyword>
<dbReference type="EMBL" id="SMRT01000001">
    <property type="protein sequence ID" value="TDG00478.1"/>
    <property type="molecule type" value="Genomic_DNA"/>
</dbReference>
<feature type="coiled-coil region" evidence="1">
    <location>
        <begin position="203"/>
        <end position="258"/>
    </location>
</feature>
<comment type="caution">
    <text evidence="3">The sequence shown here is derived from an EMBL/GenBank/DDBJ whole genome shotgun (WGS) entry which is preliminary data.</text>
</comment>
<dbReference type="RefSeq" id="WP_133225187.1">
    <property type="nucleotide sequence ID" value="NZ_SMRT01000001.1"/>
</dbReference>
<evidence type="ECO:0000313" key="3">
    <source>
        <dbReference type="EMBL" id="TDG00478.1"/>
    </source>
</evidence>
<dbReference type="OrthoDB" id="26793at2"/>
<evidence type="ECO:0000256" key="1">
    <source>
        <dbReference type="SAM" id="Coils"/>
    </source>
</evidence>
<dbReference type="Pfam" id="PF00570">
    <property type="entry name" value="HRDC"/>
    <property type="match status" value="1"/>
</dbReference>
<dbReference type="Gene3D" id="1.10.150.80">
    <property type="entry name" value="HRDC domain"/>
    <property type="match status" value="1"/>
</dbReference>
<dbReference type="InterPro" id="IPR002121">
    <property type="entry name" value="HRDC_dom"/>
</dbReference>
<evidence type="ECO:0000313" key="4">
    <source>
        <dbReference type="Proteomes" id="UP000295636"/>
    </source>
</evidence>
<dbReference type="SUPFAM" id="SSF47819">
    <property type="entry name" value="HRDC-like"/>
    <property type="match status" value="1"/>
</dbReference>
<dbReference type="InterPro" id="IPR010997">
    <property type="entry name" value="HRDC-like_sf"/>
</dbReference>
<dbReference type="PROSITE" id="PS50967">
    <property type="entry name" value="HRDC"/>
    <property type="match status" value="1"/>
</dbReference>
<name>A0A4R5KZ80_9BACL</name>
<keyword evidence="4" id="KW-1185">Reference proteome</keyword>
<protein>
    <submittedName>
        <fullName evidence="3">Aldolase</fullName>
    </submittedName>
</protein>
<sequence length="338" mass="39260">MNLIFLNSLSRKAGEDLQLDAQVSISEQEGVWFANWREKSEDRSGWTEETWYKGTGWEDMLTAFRTRIFVKQREGFVPLLNAAMTSAVQLDGKSAQLQLLYYYSERHMNEELYEQLRQWRLKQAGLESKAPYLIATNRLLRMISTFLPYTPEELQQLPGMGANKIAAYGKELLALTQSCERASSFPLHWVEAEVDAAQFDAWLQNEKDRKQKAEQTKRDLKRTLLEAATRGDSLDALREQTQLQRRELLLLVEELDREGYDLEPLIEQALRDVSSELQELAWAAFELHGTRYLKPVLLSLYKQEELEGQEVDRIYEWLRLLRMKFRRANGGASQAEAG</sequence>
<dbReference type="SMART" id="SM00341">
    <property type="entry name" value="HRDC"/>
    <property type="match status" value="1"/>
</dbReference>
<proteinExistence type="predicted"/>
<dbReference type="AlphaFoldDB" id="A0A4R5KZ80"/>
<dbReference type="GO" id="GO:0000166">
    <property type="term" value="F:nucleotide binding"/>
    <property type="evidence" value="ECO:0007669"/>
    <property type="project" value="InterPro"/>
</dbReference>
<dbReference type="InterPro" id="IPR044876">
    <property type="entry name" value="HRDC_dom_sf"/>
</dbReference>
<dbReference type="Proteomes" id="UP000295636">
    <property type="component" value="Unassembled WGS sequence"/>
</dbReference>
<feature type="domain" description="HRDC" evidence="2">
    <location>
        <begin position="106"/>
        <end position="186"/>
    </location>
</feature>
<accession>A0A4R5KZ80</accession>
<organism evidence="3 4">
    <name type="scientific">Paenibacillus piri</name>
    <dbReference type="NCBI Taxonomy" id="2547395"/>
    <lineage>
        <taxon>Bacteria</taxon>
        <taxon>Bacillati</taxon>
        <taxon>Bacillota</taxon>
        <taxon>Bacilli</taxon>
        <taxon>Bacillales</taxon>
        <taxon>Paenibacillaceae</taxon>
        <taxon>Paenibacillus</taxon>
    </lineage>
</organism>
<evidence type="ECO:0000259" key="2">
    <source>
        <dbReference type="PROSITE" id="PS50967"/>
    </source>
</evidence>